<dbReference type="GO" id="GO:0055052">
    <property type="term" value="C:ATP-binding cassette (ABC) transporter complex, substrate-binding subunit-containing"/>
    <property type="evidence" value="ECO:0007669"/>
    <property type="project" value="TreeGrafter"/>
</dbReference>
<evidence type="ECO:0000313" key="5">
    <source>
        <dbReference type="Proteomes" id="UP000256913"/>
    </source>
</evidence>
<keyword evidence="3" id="KW-0732">Signal</keyword>
<reference evidence="4 5" key="1">
    <citation type="submission" date="2018-08" db="EMBL/GenBank/DDBJ databases">
        <title>Sequencing the genomes of 1000 actinobacteria strains.</title>
        <authorList>
            <person name="Klenk H.-P."/>
        </authorList>
    </citation>
    <scope>NUCLEOTIDE SEQUENCE [LARGE SCALE GENOMIC DNA]</scope>
    <source>
        <strain evidence="4 5">DSM 44099</strain>
    </source>
</reference>
<evidence type="ECO:0000256" key="1">
    <source>
        <dbReference type="ARBA" id="ARBA00008520"/>
    </source>
</evidence>
<keyword evidence="5" id="KW-1185">Reference proteome</keyword>
<dbReference type="OrthoDB" id="7918484at2"/>
<organism evidence="4 5">
    <name type="scientific">Asanoa ferruginea</name>
    <dbReference type="NCBI Taxonomy" id="53367"/>
    <lineage>
        <taxon>Bacteria</taxon>
        <taxon>Bacillati</taxon>
        <taxon>Actinomycetota</taxon>
        <taxon>Actinomycetes</taxon>
        <taxon>Micromonosporales</taxon>
        <taxon>Micromonosporaceae</taxon>
        <taxon>Asanoa</taxon>
    </lineage>
</organism>
<dbReference type="GO" id="GO:0015768">
    <property type="term" value="P:maltose transport"/>
    <property type="evidence" value="ECO:0007669"/>
    <property type="project" value="TreeGrafter"/>
</dbReference>
<proteinExistence type="inferred from homology"/>
<gene>
    <name evidence="4" type="ORF">DFJ67_5769</name>
</gene>
<protein>
    <submittedName>
        <fullName evidence="4">Carbohydrate ABC transporter substrate-binding protein (CUT1 family)</fullName>
    </submittedName>
</protein>
<dbReference type="PROSITE" id="PS51318">
    <property type="entry name" value="TAT"/>
    <property type="match status" value="1"/>
</dbReference>
<evidence type="ECO:0000256" key="3">
    <source>
        <dbReference type="ARBA" id="ARBA00022729"/>
    </source>
</evidence>
<evidence type="ECO:0000313" key="4">
    <source>
        <dbReference type="EMBL" id="REF99728.1"/>
    </source>
</evidence>
<keyword evidence="2" id="KW-0813">Transport</keyword>
<comment type="similarity">
    <text evidence="1">Belongs to the bacterial solute-binding protein 1 family.</text>
</comment>
<dbReference type="PANTHER" id="PTHR30061">
    <property type="entry name" value="MALTOSE-BINDING PERIPLASMIC PROTEIN"/>
    <property type="match status" value="1"/>
</dbReference>
<dbReference type="AlphaFoldDB" id="A0A3D9ZQT1"/>
<dbReference type="GO" id="GO:1901982">
    <property type="term" value="F:maltose binding"/>
    <property type="evidence" value="ECO:0007669"/>
    <property type="project" value="TreeGrafter"/>
</dbReference>
<accession>A0A3D9ZQT1</accession>
<dbReference type="PANTHER" id="PTHR30061:SF50">
    <property type="entry name" value="MALTOSE_MALTODEXTRIN-BINDING PERIPLASMIC PROTEIN"/>
    <property type="match status" value="1"/>
</dbReference>
<sequence>MTVRQPSGSVPTRRDFLRGGLSLAALAGIAPILSACGSDDDNSVAADGTVTITMWHGQNDTGKEAIDKIVASFQSKNPKIKVDASTGGVLADAMLQKITTALSGGTYPDIAYIFGPDIASVARSPKVANLQSFITPPEAKWDDFFPAARDAVTVDGKVHGFPALIDNLCVAYNKKVFKDAGVPEPTEAWTWDEFVATAKRLTNPGKGIFGTGWPADGGEDCVWRIYPMIWDLGGAIVDDSGRKVGFDNDAGLKALRTIQQLGADKSAYPDTKPGSETMYQIFNSNKMGMIATGPWQLPAIIEAKVDYGVVPLPSYNGQRVTIAGPDTWTVFDNGSAKVKAAVEFLQFVTAADQDIQWATQAGSLPLRKSTSESAEWKQHLQSTAGLDVFSNALGYARTRPTIRNYPRISQPLGQAITKMVLNQGTPEEALKTAVQAANAALAAG</sequence>
<comment type="caution">
    <text evidence="4">The sequence shown here is derived from an EMBL/GenBank/DDBJ whole genome shotgun (WGS) entry which is preliminary data.</text>
</comment>
<dbReference type="CDD" id="cd14748">
    <property type="entry name" value="PBP2_UgpB"/>
    <property type="match status" value="1"/>
</dbReference>
<dbReference type="Gene3D" id="3.40.190.10">
    <property type="entry name" value="Periplasmic binding protein-like II"/>
    <property type="match status" value="1"/>
</dbReference>
<dbReference type="EMBL" id="QUMQ01000001">
    <property type="protein sequence ID" value="REF99728.1"/>
    <property type="molecule type" value="Genomic_DNA"/>
</dbReference>
<dbReference type="SUPFAM" id="SSF53850">
    <property type="entry name" value="Periplasmic binding protein-like II"/>
    <property type="match status" value="1"/>
</dbReference>
<evidence type="ECO:0000256" key="2">
    <source>
        <dbReference type="ARBA" id="ARBA00022448"/>
    </source>
</evidence>
<dbReference type="Proteomes" id="UP000256913">
    <property type="component" value="Unassembled WGS sequence"/>
</dbReference>
<dbReference type="GO" id="GO:0042956">
    <property type="term" value="P:maltodextrin transmembrane transport"/>
    <property type="evidence" value="ECO:0007669"/>
    <property type="project" value="TreeGrafter"/>
</dbReference>
<dbReference type="InterPro" id="IPR006311">
    <property type="entry name" value="TAT_signal"/>
</dbReference>
<name>A0A3D9ZQT1_9ACTN</name>
<dbReference type="Pfam" id="PF01547">
    <property type="entry name" value="SBP_bac_1"/>
    <property type="match status" value="1"/>
</dbReference>
<dbReference type="InterPro" id="IPR006059">
    <property type="entry name" value="SBP"/>
</dbReference>